<evidence type="ECO:0000313" key="4">
    <source>
        <dbReference type="Proteomes" id="UP001569511"/>
    </source>
</evidence>
<dbReference type="SUPFAM" id="SSF53335">
    <property type="entry name" value="S-adenosyl-L-methionine-dependent methyltransferases"/>
    <property type="match status" value="1"/>
</dbReference>
<evidence type="ECO:0000256" key="2">
    <source>
        <dbReference type="ARBA" id="ARBA00022679"/>
    </source>
</evidence>
<sequence length="95" mass="10591">MEPPTEYELHPGDCLEVMRSLPVDSVDSVVTDPPYGIRFMGKSWAIRTSKPAPRIGQARRPIPRRASQNAGFSFLSLMRFIPALGCKATTAHIFF</sequence>
<gene>
    <name evidence="3" type="ORF">ACDH57_13390</name>
</gene>
<comment type="caution">
    <text evidence="3">The sequence shown here is derived from an EMBL/GenBank/DDBJ whole genome shotgun (WGS) entry which is preliminary data.</text>
</comment>
<dbReference type="InterPro" id="IPR002052">
    <property type="entry name" value="DNA_methylase_N6_adenine_CS"/>
</dbReference>
<protein>
    <recommendedName>
        <fullName evidence="5">Site-specific DNA-methyltransferase</fullName>
    </recommendedName>
</protein>
<dbReference type="PROSITE" id="PS00092">
    <property type="entry name" value="N6_MTASE"/>
    <property type="match status" value="1"/>
</dbReference>
<evidence type="ECO:0000313" key="3">
    <source>
        <dbReference type="EMBL" id="MFA0976413.1"/>
    </source>
</evidence>
<dbReference type="EMBL" id="JBGMSW010000007">
    <property type="protein sequence ID" value="MFA0976413.1"/>
    <property type="molecule type" value="Genomic_DNA"/>
</dbReference>
<evidence type="ECO:0008006" key="5">
    <source>
        <dbReference type="Google" id="ProtNLM"/>
    </source>
</evidence>
<dbReference type="InterPro" id="IPR029063">
    <property type="entry name" value="SAM-dependent_MTases_sf"/>
</dbReference>
<keyword evidence="2" id="KW-0808">Transferase</keyword>
<dbReference type="Gene3D" id="3.40.50.150">
    <property type="entry name" value="Vaccinia Virus protein VP39"/>
    <property type="match status" value="1"/>
</dbReference>
<dbReference type="RefSeq" id="WP_016980844.1">
    <property type="nucleotide sequence ID" value="NZ_JBGMSW010000007.1"/>
</dbReference>
<evidence type="ECO:0000256" key="1">
    <source>
        <dbReference type="ARBA" id="ARBA00022603"/>
    </source>
</evidence>
<keyword evidence="4" id="KW-1185">Reference proteome</keyword>
<proteinExistence type="predicted"/>
<keyword evidence="1" id="KW-0489">Methyltransferase</keyword>
<accession>A0ABV4PWI5</accession>
<dbReference type="Proteomes" id="UP001569511">
    <property type="component" value="Unassembled WGS sequence"/>
</dbReference>
<organism evidence="3 4">
    <name type="scientific">Pseudomonas ficuserectae</name>
    <dbReference type="NCBI Taxonomy" id="53410"/>
    <lineage>
        <taxon>Bacteria</taxon>
        <taxon>Pseudomonadati</taxon>
        <taxon>Pseudomonadota</taxon>
        <taxon>Gammaproteobacteria</taxon>
        <taxon>Pseudomonadales</taxon>
        <taxon>Pseudomonadaceae</taxon>
        <taxon>Pseudomonas</taxon>
    </lineage>
</organism>
<name>A0ABV4PWI5_9PSED</name>
<reference evidence="3 4" key="1">
    <citation type="submission" date="2024-06" db="EMBL/GenBank/DDBJ databases">
        <title>Genome sequences for Pseudomonas syringae strains with characterized LPS.</title>
        <authorList>
            <person name="Baltrus D.A."/>
            <person name="Krings L."/>
        </authorList>
    </citation>
    <scope>NUCLEOTIDE SEQUENCE [LARGE SCALE GENOMIC DNA]</scope>
    <source>
        <strain evidence="3 4">NCPPB79</strain>
    </source>
</reference>